<sequence length="467" mass="46799">MSAVPVPAPAPRTVAAVSAGLLLGVLLSALDQMIVAAALRTIAGRLGGAEVQAWAMSAYLVASVVSTPVYAKLSDVYGRRPLYIASVGVFLAGSLLCGLAWSMPALAVFRAVQGLGAGGLMALALAILADLLPPERRVRHQAWLGAAYAVASVAGPVLGGFFAGAGTVLGIDGWRWAFLVNLPVGLAALALVAGALPRPVRGRAQRIDLLGAALLVAAVVPVLLLAEFGAEWGWASPASAAAGAVAAAGTVLFVRTERAMGDDALLPPRLFRSRTFTLVNAVNFAAGIGIFGGLLLLPLHLQAVMGLSPTAAGLMLVPQTAAIIAAGRIAGPIAVHGGHRPMLVLSVAWMAGSAAGFAALGADSPLWAVGLLAAAMGLGTGVFFQVVVVALQDGVPPEDVGVASGLFTFFRQIGGTVGTVALGALAFGLGPLEDSIGTAYLVVAGVLLASALLPLAARPQTASARRG</sequence>
<dbReference type="InterPro" id="IPR004638">
    <property type="entry name" value="EmrB-like"/>
</dbReference>
<organism evidence="10 11">
    <name type="scientific">Nocardiopsis composta</name>
    <dbReference type="NCBI Taxonomy" id="157465"/>
    <lineage>
        <taxon>Bacteria</taxon>
        <taxon>Bacillati</taxon>
        <taxon>Actinomycetota</taxon>
        <taxon>Actinomycetes</taxon>
        <taxon>Streptosporangiales</taxon>
        <taxon>Nocardiopsidaceae</taxon>
        <taxon>Nocardiopsis</taxon>
    </lineage>
</organism>
<protein>
    <submittedName>
        <fullName evidence="10">EmrB/QacA subfamily drug resistance transporter</fullName>
    </submittedName>
</protein>
<evidence type="ECO:0000313" key="10">
    <source>
        <dbReference type="EMBL" id="MBB5433808.1"/>
    </source>
</evidence>
<feature type="transmembrane region" description="Helical" evidence="8">
    <location>
        <begin position="143"/>
        <end position="164"/>
    </location>
</feature>
<dbReference type="Gene3D" id="1.20.1250.20">
    <property type="entry name" value="MFS general substrate transporter like domains"/>
    <property type="match status" value="1"/>
</dbReference>
<feature type="transmembrane region" description="Helical" evidence="8">
    <location>
        <begin position="82"/>
        <end position="101"/>
    </location>
</feature>
<dbReference type="GO" id="GO:0022857">
    <property type="term" value="F:transmembrane transporter activity"/>
    <property type="evidence" value="ECO:0007669"/>
    <property type="project" value="InterPro"/>
</dbReference>
<dbReference type="FunFam" id="1.20.1720.10:FF:000004">
    <property type="entry name" value="EmrB/QacA family drug resistance transporter"/>
    <property type="match status" value="1"/>
</dbReference>
<keyword evidence="4" id="KW-1003">Cell membrane</keyword>
<feature type="transmembrane region" description="Helical" evidence="8">
    <location>
        <begin position="311"/>
        <end position="330"/>
    </location>
</feature>
<reference evidence="10 11" key="1">
    <citation type="submission" date="2020-08" db="EMBL/GenBank/DDBJ databases">
        <title>Sequencing the genomes of 1000 actinobacteria strains.</title>
        <authorList>
            <person name="Klenk H.-P."/>
        </authorList>
    </citation>
    <scope>NUCLEOTIDE SEQUENCE [LARGE SCALE GENOMIC DNA]</scope>
    <source>
        <strain evidence="10 11">DSM 44551</strain>
    </source>
</reference>
<name>A0A7W8VF65_9ACTN</name>
<evidence type="ECO:0000313" key="11">
    <source>
        <dbReference type="Proteomes" id="UP000572635"/>
    </source>
</evidence>
<comment type="caution">
    <text evidence="10">The sequence shown here is derived from an EMBL/GenBank/DDBJ whole genome shotgun (WGS) entry which is preliminary data.</text>
</comment>
<feature type="transmembrane region" description="Helical" evidence="8">
    <location>
        <begin position="366"/>
        <end position="391"/>
    </location>
</feature>
<gene>
    <name evidence="10" type="ORF">HDA36_003892</name>
</gene>
<feature type="transmembrane region" description="Helical" evidence="8">
    <location>
        <begin position="439"/>
        <end position="457"/>
    </location>
</feature>
<dbReference type="RefSeq" id="WP_184393891.1">
    <property type="nucleotide sequence ID" value="NZ_BAAAJD010000065.1"/>
</dbReference>
<dbReference type="Pfam" id="PF07690">
    <property type="entry name" value="MFS_1"/>
    <property type="match status" value="1"/>
</dbReference>
<feature type="transmembrane region" description="Helical" evidence="8">
    <location>
        <begin position="403"/>
        <end position="427"/>
    </location>
</feature>
<comment type="subcellular location">
    <subcellularLocation>
        <location evidence="1">Cell membrane</location>
        <topology evidence="1">Multi-pass membrane protein</topology>
    </subcellularLocation>
</comment>
<evidence type="ECO:0000256" key="1">
    <source>
        <dbReference type="ARBA" id="ARBA00004651"/>
    </source>
</evidence>
<feature type="transmembrane region" description="Helical" evidence="8">
    <location>
        <begin position="342"/>
        <end position="360"/>
    </location>
</feature>
<dbReference type="PROSITE" id="PS50850">
    <property type="entry name" value="MFS"/>
    <property type="match status" value="1"/>
</dbReference>
<evidence type="ECO:0000256" key="5">
    <source>
        <dbReference type="ARBA" id="ARBA00022692"/>
    </source>
</evidence>
<evidence type="ECO:0000256" key="3">
    <source>
        <dbReference type="ARBA" id="ARBA00022448"/>
    </source>
</evidence>
<keyword evidence="11" id="KW-1185">Reference proteome</keyword>
<dbReference type="GO" id="GO:0005886">
    <property type="term" value="C:plasma membrane"/>
    <property type="evidence" value="ECO:0007669"/>
    <property type="project" value="UniProtKB-SubCell"/>
</dbReference>
<dbReference type="PANTHER" id="PTHR23501:SF197">
    <property type="entry name" value="COMD"/>
    <property type="match status" value="1"/>
</dbReference>
<dbReference type="InterPro" id="IPR020846">
    <property type="entry name" value="MFS_dom"/>
</dbReference>
<feature type="transmembrane region" description="Helical" evidence="8">
    <location>
        <begin position="107"/>
        <end position="131"/>
    </location>
</feature>
<feature type="domain" description="Major facilitator superfamily (MFS) profile" evidence="9">
    <location>
        <begin position="17"/>
        <end position="462"/>
    </location>
</feature>
<evidence type="ECO:0000256" key="6">
    <source>
        <dbReference type="ARBA" id="ARBA00022989"/>
    </source>
</evidence>
<evidence type="ECO:0000259" key="9">
    <source>
        <dbReference type="PROSITE" id="PS50850"/>
    </source>
</evidence>
<proteinExistence type="inferred from homology"/>
<comment type="similarity">
    <text evidence="2">Belongs to the major facilitator superfamily. TCR/Tet family.</text>
</comment>
<keyword evidence="7 8" id="KW-0472">Membrane</keyword>
<dbReference type="InterPro" id="IPR036259">
    <property type="entry name" value="MFS_trans_sf"/>
</dbReference>
<keyword evidence="6 8" id="KW-1133">Transmembrane helix</keyword>
<dbReference type="NCBIfam" id="TIGR00711">
    <property type="entry name" value="efflux_EmrB"/>
    <property type="match status" value="1"/>
</dbReference>
<dbReference type="Proteomes" id="UP000572635">
    <property type="component" value="Unassembled WGS sequence"/>
</dbReference>
<evidence type="ECO:0000256" key="4">
    <source>
        <dbReference type="ARBA" id="ARBA00022475"/>
    </source>
</evidence>
<keyword evidence="3" id="KW-0813">Transport</keyword>
<dbReference type="PANTHER" id="PTHR23501">
    <property type="entry name" value="MAJOR FACILITATOR SUPERFAMILY"/>
    <property type="match status" value="1"/>
</dbReference>
<dbReference type="AlphaFoldDB" id="A0A7W8VF65"/>
<feature type="transmembrane region" description="Helical" evidence="8">
    <location>
        <begin position="52"/>
        <end position="70"/>
    </location>
</feature>
<dbReference type="EMBL" id="JACHDB010000001">
    <property type="protein sequence ID" value="MBB5433808.1"/>
    <property type="molecule type" value="Genomic_DNA"/>
</dbReference>
<keyword evidence="5 8" id="KW-0812">Transmembrane</keyword>
<feature type="transmembrane region" description="Helical" evidence="8">
    <location>
        <begin position="275"/>
        <end position="299"/>
    </location>
</feature>
<dbReference type="SUPFAM" id="SSF103473">
    <property type="entry name" value="MFS general substrate transporter"/>
    <property type="match status" value="1"/>
</dbReference>
<accession>A0A7W8VF65</accession>
<dbReference type="Gene3D" id="1.20.1720.10">
    <property type="entry name" value="Multidrug resistance protein D"/>
    <property type="match status" value="1"/>
</dbReference>
<evidence type="ECO:0000256" key="8">
    <source>
        <dbReference type="SAM" id="Phobius"/>
    </source>
</evidence>
<dbReference type="PRINTS" id="PR01036">
    <property type="entry name" value="TCRTETB"/>
</dbReference>
<evidence type="ECO:0000256" key="2">
    <source>
        <dbReference type="ARBA" id="ARBA00007520"/>
    </source>
</evidence>
<feature type="transmembrane region" description="Helical" evidence="8">
    <location>
        <begin position="209"/>
        <end position="226"/>
    </location>
</feature>
<feature type="transmembrane region" description="Helical" evidence="8">
    <location>
        <begin position="176"/>
        <end position="197"/>
    </location>
</feature>
<evidence type="ECO:0000256" key="7">
    <source>
        <dbReference type="ARBA" id="ARBA00023136"/>
    </source>
</evidence>
<feature type="transmembrane region" description="Helical" evidence="8">
    <location>
        <begin position="232"/>
        <end position="254"/>
    </location>
</feature>
<dbReference type="InterPro" id="IPR011701">
    <property type="entry name" value="MFS"/>
</dbReference>